<dbReference type="GO" id="GO:0046982">
    <property type="term" value="F:protein heterodimerization activity"/>
    <property type="evidence" value="ECO:0007669"/>
    <property type="project" value="InterPro"/>
</dbReference>
<feature type="compositionally biased region" description="Basic and acidic residues" evidence="1">
    <location>
        <begin position="808"/>
        <end position="848"/>
    </location>
</feature>
<feature type="domain" description="Myb-like" evidence="2">
    <location>
        <begin position="1191"/>
        <end position="1241"/>
    </location>
</feature>
<dbReference type="Proteomes" id="UP000799640">
    <property type="component" value="Unassembled WGS sequence"/>
</dbReference>
<dbReference type="SUPFAM" id="SSF46689">
    <property type="entry name" value="Homeodomain-like"/>
    <property type="match status" value="1"/>
</dbReference>
<sequence>MPAMSGTGGRYAQEHAPFDDQVNDRNEYGDHDGPHEDEGVQYSDGDDHQEGDEAFDSVPAALTSDDLAQKRHENDKRLKSAFDAIYEKYGRDFTNVADEIDLVTGEVVVNNGHLDSMHGEPSGLFVDGSEVDDEDDAQVGEEGNLEDVGDNHNQYPEDNFADDDESTAEPDRAPRFSSVQRNSGYPGQQSTVPIPYQAPQIPMMVDQSVAIQAFSASIAAQIGTFVSQMTQAHLAAALNDQRQSQLRIENLQERRENGQHPRLPDLRHVQGRVQTVTPSTGRPSVLRSREAPQYEDDPSFPPTRGRNSGGQLLRNRPQSQFRNDAPQATPTFRQPPRPRPAAQRPRERLQSYEDVWAEPLPRARRRRNHLLSQNAQERDTQSRVRANGQGLSQDSGQQLLAIADPQTQASEQSAGPVNIAPRPLAPRPLAPRPLAPKPQADATPAAPVVMSSTSQAHASVSSLATGVPIAQALADLSTKATNGTSVQARASTPVPPNSPRPLSHLEVLANHRNAQLLSDQAVTTATELPGFPTLNQPVVHPVPQVTTQDATPVDTPIADADSEKRRKELKAAQRNAISTTAGSDKRRSLDELAANVLSSQGTSSGRQARDDGHRSGKRRRLDRRDSNWAVPDSEEPADLTLSQGTSQGTSQGASQGVSQESSQGPSQVSSQGASQGTVLKTPRSSFRQRLAGSLQQSSLPGSGRKRPVIIADGSDEDELGLLAPPSVRRSSSALGSQRSDSRLEKGKDKATPSKDKRKAANGTDEDDDELSRSQSQSRKDQLSRSLEKGRKHPKSRVAEPLDEQADGNEPHDEEHLRDTNPIRVEEQTRADEPARAGKQRRSSERLRAQEQSSHSGHSRASEPSHVEEYGTSDDDAVDLVGGDEVVRTGRNPSEELCAYEVPDFLQAPAQYYGTWLEPEDSENVGGVLTALQREARQWRAQGSQETVLEEPMQDETMNEESDQDDSGHWGDVSGMWQDESAFEQATGQNQVTNGQRDLHSRSASSDSDAILLLPHQRRASNANSVQLQPATRDEVPIDPVLLACAEQNAPDRQNVSNGQESSNRQDTSNRQVVSHPEVVLARKDASTRQVAFMRQDTSNQHDTSTRHDGSNDPDASNQQVAARPLYTDPRQFPDRWQLCRGYERLEARLAPRKQVQEQLQAAEGNTTDGGQNTGADQSANGQSDSNSRPARKKRKAATFTPEEDRLLCKLFEEDNMPWLEILSHFPGRTMSQMHYRYHFKLRYRPENSHLQTPDDSDTQRRADDAAQVEEATSGPAAVTLSRSRFRKPGRLPTYQRQAVRGKGQPAVLRDAPDPW</sequence>
<feature type="compositionally biased region" description="Low complexity" evidence="1">
    <location>
        <begin position="692"/>
        <end position="702"/>
    </location>
</feature>
<feature type="compositionally biased region" description="Polar residues" evidence="1">
    <location>
        <begin position="305"/>
        <end position="322"/>
    </location>
</feature>
<feature type="compositionally biased region" description="Basic and acidic residues" evidence="1">
    <location>
        <begin position="859"/>
        <end position="868"/>
    </location>
</feature>
<evidence type="ECO:0000259" key="2">
    <source>
        <dbReference type="PROSITE" id="PS50090"/>
    </source>
</evidence>
<feature type="region of interest" description="Disordered" evidence="1">
    <location>
        <begin position="1"/>
        <end position="74"/>
    </location>
</feature>
<feature type="region of interest" description="Disordered" evidence="1">
    <location>
        <begin position="939"/>
        <end position="1005"/>
    </location>
</feature>
<dbReference type="EMBL" id="ML996695">
    <property type="protein sequence ID" value="KAF2400536.1"/>
    <property type="molecule type" value="Genomic_DNA"/>
</dbReference>
<dbReference type="Pfam" id="PF10384">
    <property type="entry name" value="Scm3"/>
    <property type="match status" value="1"/>
</dbReference>
<feature type="region of interest" description="Disordered" evidence="1">
    <location>
        <begin position="483"/>
        <end position="503"/>
    </location>
</feature>
<dbReference type="GO" id="GO:0042393">
    <property type="term" value="F:histone binding"/>
    <property type="evidence" value="ECO:0007669"/>
    <property type="project" value="InterPro"/>
</dbReference>
<feature type="compositionally biased region" description="Polar residues" evidence="1">
    <location>
        <begin position="1050"/>
        <end position="1072"/>
    </location>
</feature>
<name>A0A6G1HXE3_9PEZI</name>
<feature type="compositionally biased region" description="Polar residues" evidence="1">
    <location>
        <begin position="728"/>
        <end position="738"/>
    </location>
</feature>
<dbReference type="InterPro" id="IPR009057">
    <property type="entry name" value="Homeodomain-like_sf"/>
</dbReference>
<feature type="compositionally biased region" description="Basic and acidic residues" evidence="1">
    <location>
        <begin position="777"/>
        <end position="788"/>
    </location>
</feature>
<feature type="region of interest" description="Disordered" evidence="1">
    <location>
        <begin position="405"/>
        <end position="449"/>
    </location>
</feature>
<dbReference type="InterPro" id="IPR009072">
    <property type="entry name" value="Histone-fold"/>
</dbReference>
<feature type="compositionally biased region" description="Acidic residues" evidence="1">
    <location>
        <begin position="159"/>
        <end position="168"/>
    </location>
</feature>
<dbReference type="Gene3D" id="1.10.10.60">
    <property type="entry name" value="Homeodomain-like"/>
    <property type="match status" value="1"/>
</dbReference>
<accession>A0A6G1HXE3</accession>
<dbReference type="PANTHER" id="PTHR15992:SF5">
    <property type="entry name" value="HOLLIDAY JUNCTION RECOGNITION PROTEIN"/>
    <property type="match status" value="1"/>
</dbReference>
<feature type="compositionally biased region" description="Acidic residues" evidence="1">
    <location>
        <begin position="947"/>
        <end position="964"/>
    </location>
</feature>
<feature type="compositionally biased region" description="Pro residues" evidence="1">
    <location>
        <begin position="423"/>
        <end position="436"/>
    </location>
</feature>
<feature type="compositionally biased region" description="Low complexity" evidence="1">
    <location>
        <begin position="650"/>
        <end position="676"/>
    </location>
</feature>
<reference evidence="3" key="1">
    <citation type="journal article" date="2020" name="Stud. Mycol.">
        <title>101 Dothideomycetes genomes: a test case for predicting lifestyles and emergence of pathogens.</title>
        <authorList>
            <person name="Haridas S."/>
            <person name="Albert R."/>
            <person name="Binder M."/>
            <person name="Bloem J."/>
            <person name="Labutti K."/>
            <person name="Salamov A."/>
            <person name="Andreopoulos B."/>
            <person name="Baker S."/>
            <person name="Barry K."/>
            <person name="Bills G."/>
            <person name="Bluhm B."/>
            <person name="Cannon C."/>
            <person name="Castanera R."/>
            <person name="Culley D."/>
            <person name="Daum C."/>
            <person name="Ezra D."/>
            <person name="Gonzalez J."/>
            <person name="Henrissat B."/>
            <person name="Kuo A."/>
            <person name="Liang C."/>
            <person name="Lipzen A."/>
            <person name="Lutzoni F."/>
            <person name="Magnuson J."/>
            <person name="Mondo S."/>
            <person name="Nolan M."/>
            <person name="Ohm R."/>
            <person name="Pangilinan J."/>
            <person name="Park H.-J."/>
            <person name="Ramirez L."/>
            <person name="Alfaro M."/>
            <person name="Sun H."/>
            <person name="Tritt A."/>
            <person name="Yoshinaga Y."/>
            <person name="Zwiers L.-H."/>
            <person name="Turgeon B."/>
            <person name="Goodwin S."/>
            <person name="Spatafora J."/>
            <person name="Crous P."/>
            <person name="Grigoriev I."/>
        </authorList>
    </citation>
    <scope>NUCLEOTIDE SEQUENCE</scope>
    <source>
        <strain evidence="3">CBS 262.69</strain>
    </source>
</reference>
<feature type="compositionally biased region" description="Polar residues" evidence="1">
    <location>
        <begin position="1156"/>
        <end position="1188"/>
    </location>
</feature>
<feature type="compositionally biased region" description="Polar residues" evidence="1">
    <location>
        <begin position="640"/>
        <end position="649"/>
    </location>
</feature>
<proteinExistence type="predicted"/>
<gene>
    <name evidence="3" type="ORF">EJ06DRAFT_433878</name>
</gene>
<feature type="compositionally biased region" description="Acidic residues" evidence="1">
    <location>
        <begin position="129"/>
        <end position="148"/>
    </location>
</feature>
<evidence type="ECO:0000313" key="3">
    <source>
        <dbReference type="EMBL" id="KAF2400536.1"/>
    </source>
</evidence>
<evidence type="ECO:0000256" key="1">
    <source>
        <dbReference type="SAM" id="MobiDB-lite"/>
    </source>
</evidence>
<feature type="compositionally biased region" description="Polar residues" evidence="1">
    <location>
        <begin position="596"/>
        <end position="606"/>
    </location>
</feature>
<dbReference type="InterPro" id="IPR018465">
    <property type="entry name" value="Scm3/HJURP"/>
</dbReference>
<feature type="compositionally biased region" description="Basic and acidic residues" evidence="1">
    <location>
        <begin position="739"/>
        <end position="754"/>
    </location>
</feature>
<feature type="region of interest" description="Disordered" evidence="1">
    <location>
        <begin position="1247"/>
        <end position="1315"/>
    </location>
</feature>
<dbReference type="GO" id="GO:0005634">
    <property type="term" value="C:nucleus"/>
    <property type="evidence" value="ECO:0007669"/>
    <property type="project" value="InterPro"/>
</dbReference>
<evidence type="ECO:0000313" key="4">
    <source>
        <dbReference type="Proteomes" id="UP000799640"/>
    </source>
</evidence>
<feature type="region of interest" description="Disordered" evidence="1">
    <location>
        <begin position="1049"/>
        <end position="1129"/>
    </location>
</feature>
<keyword evidence="4" id="KW-1185">Reference proteome</keyword>
<feature type="compositionally biased region" description="Polar residues" evidence="1">
    <location>
        <begin position="405"/>
        <end position="415"/>
    </location>
</feature>
<feature type="region of interest" description="Disordered" evidence="1">
    <location>
        <begin position="596"/>
        <end position="879"/>
    </location>
</feature>
<dbReference type="PROSITE" id="PS50090">
    <property type="entry name" value="MYB_LIKE"/>
    <property type="match status" value="1"/>
</dbReference>
<feature type="compositionally biased region" description="Polar residues" evidence="1">
    <location>
        <begin position="983"/>
        <end position="995"/>
    </location>
</feature>
<feature type="region of interest" description="Disordered" evidence="1">
    <location>
        <begin position="534"/>
        <end position="563"/>
    </location>
</feature>
<dbReference type="OrthoDB" id="2420608at2759"/>
<feature type="compositionally biased region" description="Low complexity" evidence="1">
    <location>
        <begin position="536"/>
        <end position="548"/>
    </location>
</feature>
<dbReference type="Gene3D" id="1.10.20.10">
    <property type="entry name" value="Histone, subunit A"/>
    <property type="match status" value="1"/>
</dbReference>
<dbReference type="InterPro" id="IPR001005">
    <property type="entry name" value="SANT/Myb"/>
</dbReference>
<feature type="region of interest" description="Disordered" evidence="1">
    <location>
        <begin position="1154"/>
        <end position="1199"/>
    </location>
</feature>
<protein>
    <recommendedName>
        <fullName evidence="2">Myb-like domain-containing protein</fullName>
    </recommendedName>
</protein>
<dbReference type="CDD" id="cd00167">
    <property type="entry name" value="SANT"/>
    <property type="match status" value="1"/>
</dbReference>
<feature type="compositionally biased region" description="Basic and acidic residues" evidence="1">
    <location>
        <begin position="254"/>
        <end position="268"/>
    </location>
</feature>
<organism evidence="3 4">
    <name type="scientific">Trichodelitschia bisporula</name>
    <dbReference type="NCBI Taxonomy" id="703511"/>
    <lineage>
        <taxon>Eukaryota</taxon>
        <taxon>Fungi</taxon>
        <taxon>Dikarya</taxon>
        <taxon>Ascomycota</taxon>
        <taxon>Pezizomycotina</taxon>
        <taxon>Dothideomycetes</taxon>
        <taxon>Dothideomycetes incertae sedis</taxon>
        <taxon>Phaeotrichales</taxon>
        <taxon>Phaeotrichaceae</taxon>
        <taxon>Trichodelitschia</taxon>
    </lineage>
</organism>
<feature type="compositionally biased region" description="Polar residues" evidence="1">
    <location>
        <begin position="272"/>
        <end position="282"/>
    </location>
</feature>
<dbReference type="PANTHER" id="PTHR15992">
    <property type="entry name" value="HOLLIDAY JUNCTION RECOGNITION PROTEIN"/>
    <property type="match status" value="1"/>
</dbReference>
<feature type="region of interest" description="Disordered" evidence="1">
    <location>
        <begin position="119"/>
        <end position="194"/>
    </location>
</feature>
<feature type="compositionally biased region" description="Polar residues" evidence="1">
    <location>
        <begin position="177"/>
        <end position="192"/>
    </location>
</feature>
<feature type="region of interest" description="Disordered" evidence="1">
    <location>
        <begin position="254"/>
        <end position="391"/>
    </location>
</feature>
<feature type="compositionally biased region" description="Basic and acidic residues" evidence="1">
    <location>
        <begin position="12"/>
        <end position="38"/>
    </location>
</feature>